<dbReference type="AlphaFoldDB" id="A0AAD3NVK1"/>
<evidence type="ECO:0000313" key="2">
    <source>
        <dbReference type="EMBL" id="GLJ58872.1"/>
    </source>
</evidence>
<organism evidence="2 3">
    <name type="scientific">Cryptomeria japonica</name>
    <name type="common">Japanese cedar</name>
    <name type="synonym">Cupressus japonica</name>
    <dbReference type="NCBI Taxonomy" id="3369"/>
    <lineage>
        <taxon>Eukaryota</taxon>
        <taxon>Viridiplantae</taxon>
        <taxon>Streptophyta</taxon>
        <taxon>Embryophyta</taxon>
        <taxon>Tracheophyta</taxon>
        <taxon>Spermatophyta</taxon>
        <taxon>Pinopsida</taxon>
        <taxon>Pinidae</taxon>
        <taxon>Conifers II</taxon>
        <taxon>Cupressales</taxon>
        <taxon>Cupressaceae</taxon>
        <taxon>Cryptomeria</taxon>
    </lineage>
</organism>
<keyword evidence="3" id="KW-1185">Reference proteome</keyword>
<dbReference type="EMBL" id="BSEH01000580">
    <property type="protein sequence ID" value="GLJ58872.1"/>
    <property type="molecule type" value="Genomic_DNA"/>
</dbReference>
<evidence type="ECO:0000313" key="3">
    <source>
        <dbReference type="Proteomes" id="UP001234787"/>
    </source>
</evidence>
<accession>A0AAD3NVK1</accession>
<dbReference type="Proteomes" id="UP001234787">
    <property type="component" value="Unassembled WGS sequence"/>
</dbReference>
<gene>
    <name evidence="1" type="ORF">SUGI_1479520</name>
    <name evidence="2" type="ORF">SUGI_1481530</name>
</gene>
<proteinExistence type="predicted"/>
<reference evidence="2" key="1">
    <citation type="submission" date="2022-12" db="EMBL/GenBank/DDBJ databases">
        <title>Chromosome-Level Genome Assembly of Japanese Cedar (Cryptomeriajaponica D. Don).</title>
        <authorList>
            <person name="Fujino T."/>
            <person name="Yamaguchi K."/>
            <person name="Yokoyama T."/>
            <person name="Hamanaka T."/>
            <person name="Harazono Y."/>
            <person name="Kamada H."/>
            <person name="Kobayashi W."/>
            <person name="Ujino-Ihara T."/>
            <person name="Uchiyama K."/>
            <person name="Matsumoto A."/>
            <person name="Izuno A."/>
            <person name="Tsumura Y."/>
            <person name="Toyoda A."/>
            <person name="Shigenobu S."/>
            <person name="Moriguchi Y."/>
            <person name="Ueno S."/>
            <person name="Kasahara M."/>
        </authorList>
    </citation>
    <scope>NUCLEOTIDE SEQUENCE</scope>
</reference>
<comment type="caution">
    <text evidence="2">The sequence shown here is derived from an EMBL/GenBank/DDBJ whole genome shotgun (WGS) entry which is preliminary data.</text>
</comment>
<protein>
    <submittedName>
        <fullName evidence="2">Uncharacterized protein</fullName>
    </submittedName>
</protein>
<dbReference type="EMBL" id="BSEH01000562">
    <property type="protein sequence ID" value="GLJ58831.1"/>
    <property type="molecule type" value="Genomic_DNA"/>
</dbReference>
<evidence type="ECO:0000313" key="1">
    <source>
        <dbReference type="EMBL" id="GLJ58831.1"/>
    </source>
</evidence>
<name>A0AAD3NVK1_CRYJA</name>
<sequence length="82" mass="8420">MKAGANEWLTNFSVGKNSHSSIYRFELINKGAGARVGGVLSGTLKPPSTASGGTRVGGALNSSEIRIGSLASELPKCLGEKE</sequence>